<dbReference type="OrthoDB" id="9801938at2"/>
<evidence type="ECO:0000256" key="4">
    <source>
        <dbReference type="PIRSR" id="PIRSR006806-1"/>
    </source>
</evidence>
<keyword evidence="6" id="KW-0436">Ligase</keyword>
<dbReference type="STRING" id="426128.SAMN05660297_01232"/>
<keyword evidence="2 4" id="KW-0547">Nucleotide-binding</keyword>
<dbReference type="InterPro" id="IPR037171">
    <property type="entry name" value="NagB/RpiA_transferase-like"/>
</dbReference>
<reference evidence="6 7" key="1">
    <citation type="submission" date="2016-10" db="EMBL/GenBank/DDBJ databases">
        <authorList>
            <person name="de Groot N.N."/>
        </authorList>
    </citation>
    <scope>NUCLEOTIDE SEQUENCE [LARGE SCALE GENOMIC DNA]</scope>
    <source>
        <strain evidence="6 7">DSM 18979</strain>
    </source>
</reference>
<dbReference type="GO" id="GO:0035999">
    <property type="term" value="P:tetrahydrofolate interconversion"/>
    <property type="evidence" value="ECO:0007669"/>
    <property type="project" value="TreeGrafter"/>
</dbReference>
<dbReference type="PANTHER" id="PTHR23407:SF1">
    <property type="entry name" value="5-FORMYLTETRAHYDROFOLATE CYCLO-LIGASE"/>
    <property type="match status" value="1"/>
</dbReference>
<dbReference type="Proteomes" id="UP000199568">
    <property type="component" value="Unassembled WGS sequence"/>
</dbReference>
<keyword evidence="7" id="KW-1185">Reference proteome</keyword>
<keyword evidence="5" id="KW-0460">Magnesium</keyword>
<dbReference type="GO" id="GO:0005524">
    <property type="term" value="F:ATP binding"/>
    <property type="evidence" value="ECO:0007669"/>
    <property type="project" value="UniProtKB-KW"/>
</dbReference>
<feature type="binding site" evidence="4">
    <location>
        <position position="53"/>
    </location>
    <ligand>
        <name>substrate</name>
    </ligand>
</feature>
<dbReference type="SUPFAM" id="SSF100950">
    <property type="entry name" value="NagB/RpiA/CoA transferase-like"/>
    <property type="match status" value="1"/>
</dbReference>
<feature type="binding site" evidence="4">
    <location>
        <begin position="2"/>
        <end position="6"/>
    </location>
    <ligand>
        <name>ATP</name>
        <dbReference type="ChEBI" id="CHEBI:30616"/>
    </ligand>
</feature>
<comment type="similarity">
    <text evidence="1 5">Belongs to the 5-formyltetrahydrofolate cyclo-ligase family.</text>
</comment>
<evidence type="ECO:0000256" key="5">
    <source>
        <dbReference type="RuleBase" id="RU361279"/>
    </source>
</evidence>
<proteinExistence type="inferred from homology"/>
<accession>A0A1I0BER3</accession>
<keyword evidence="3 4" id="KW-0067">ATP-binding</keyword>
<comment type="catalytic activity">
    <reaction evidence="5">
        <text>(6S)-5-formyl-5,6,7,8-tetrahydrofolate + ATP = (6R)-5,10-methenyltetrahydrofolate + ADP + phosphate</text>
        <dbReference type="Rhea" id="RHEA:10488"/>
        <dbReference type="ChEBI" id="CHEBI:30616"/>
        <dbReference type="ChEBI" id="CHEBI:43474"/>
        <dbReference type="ChEBI" id="CHEBI:57455"/>
        <dbReference type="ChEBI" id="CHEBI:57457"/>
        <dbReference type="ChEBI" id="CHEBI:456216"/>
        <dbReference type="EC" id="6.3.3.2"/>
    </reaction>
</comment>
<evidence type="ECO:0000256" key="2">
    <source>
        <dbReference type="ARBA" id="ARBA00022741"/>
    </source>
</evidence>
<evidence type="ECO:0000313" key="7">
    <source>
        <dbReference type="Proteomes" id="UP000199568"/>
    </source>
</evidence>
<dbReference type="NCBIfam" id="TIGR02727">
    <property type="entry name" value="MTHFS_bact"/>
    <property type="match status" value="1"/>
</dbReference>
<dbReference type="GO" id="GO:0030272">
    <property type="term" value="F:5-formyltetrahydrofolate cyclo-ligase activity"/>
    <property type="evidence" value="ECO:0007669"/>
    <property type="project" value="UniProtKB-EC"/>
</dbReference>
<evidence type="ECO:0000313" key="6">
    <source>
        <dbReference type="EMBL" id="SET05288.1"/>
    </source>
</evidence>
<feature type="binding site" evidence="4">
    <location>
        <begin position="133"/>
        <end position="141"/>
    </location>
    <ligand>
        <name>ATP</name>
        <dbReference type="ChEBI" id="CHEBI:30616"/>
    </ligand>
</feature>
<dbReference type="RefSeq" id="WP_090440896.1">
    <property type="nucleotide sequence ID" value="NZ_FOHU01000004.1"/>
</dbReference>
<dbReference type="InterPro" id="IPR024185">
    <property type="entry name" value="FTHF_cligase-like_sf"/>
</dbReference>
<dbReference type="EC" id="6.3.3.2" evidence="5"/>
<dbReference type="GO" id="GO:0009396">
    <property type="term" value="P:folic acid-containing compound biosynthetic process"/>
    <property type="evidence" value="ECO:0007669"/>
    <property type="project" value="TreeGrafter"/>
</dbReference>
<name>A0A1I0BER3_9FIRM</name>
<dbReference type="GO" id="GO:0046872">
    <property type="term" value="F:metal ion binding"/>
    <property type="evidence" value="ECO:0007669"/>
    <property type="project" value="UniProtKB-KW"/>
</dbReference>
<gene>
    <name evidence="6" type="ORF">SAMN05660297_01232</name>
</gene>
<dbReference type="InterPro" id="IPR002698">
    <property type="entry name" value="FTHF_cligase"/>
</dbReference>
<dbReference type="PANTHER" id="PTHR23407">
    <property type="entry name" value="ATPASE INHIBITOR/5-FORMYLTETRAHYDROFOLATE CYCLO-LIGASE"/>
    <property type="match status" value="1"/>
</dbReference>
<dbReference type="AlphaFoldDB" id="A0A1I0BER3"/>
<dbReference type="PIRSF" id="PIRSF006806">
    <property type="entry name" value="FTHF_cligase"/>
    <property type="match status" value="1"/>
</dbReference>
<comment type="cofactor">
    <cofactor evidence="5">
        <name>Mg(2+)</name>
        <dbReference type="ChEBI" id="CHEBI:18420"/>
    </cofactor>
</comment>
<sequence length="192" mass="21786">MKKTLRKELLTKRGFLTQEEIASKSTIILDQLKSNPIYIQSKNVMIFLSFTNEVSTDLLVKDLFQKGKRVFIPLTVPATRELIVSELLDLNKDLHIGNFGVLEPKKEAVRPLPPEALDLVIVPGVGFDTKGWRIGYGGGYYDRFLPKLPPATPTVALAFEVQLVEEIPTASYDFPIQYIITEERFIDCMKNR</sequence>
<protein>
    <recommendedName>
        <fullName evidence="5">5-formyltetrahydrofolate cyclo-ligase</fullName>
        <ecNumber evidence="5">6.3.3.2</ecNumber>
    </recommendedName>
</protein>
<dbReference type="Pfam" id="PF01812">
    <property type="entry name" value="5-FTHF_cyc-lig"/>
    <property type="match status" value="1"/>
</dbReference>
<dbReference type="EMBL" id="FOHU01000004">
    <property type="protein sequence ID" value="SET05288.1"/>
    <property type="molecule type" value="Genomic_DNA"/>
</dbReference>
<organism evidence="6 7">
    <name type="scientific">Natronincola peptidivorans</name>
    <dbReference type="NCBI Taxonomy" id="426128"/>
    <lineage>
        <taxon>Bacteria</taxon>
        <taxon>Bacillati</taxon>
        <taxon>Bacillota</taxon>
        <taxon>Clostridia</taxon>
        <taxon>Peptostreptococcales</taxon>
        <taxon>Natronincolaceae</taxon>
        <taxon>Natronincola</taxon>
    </lineage>
</organism>
<evidence type="ECO:0000256" key="3">
    <source>
        <dbReference type="ARBA" id="ARBA00022840"/>
    </source>
</evidence>
<evidence type="ECO:0000256" key="1">
    <source>
        <dbReference type="ARBA" id="ARBA00010638"/>
    </source>
</evidence>
<dbReference type="Gene3D" id="3.40.50.10420">
    <property type="entry name" value="NagB/RpiA/CoA transferase-like"/>
    <property type="match status" value="1"/>
</dbReference>
<keyword evidence="5" id="KW-0479">Metal-binding</keyword>
<feature type="binding site" evidence="4">
    <location>
        <position position="48"/>
    </location>
    <ligand>
        <name>substrate</name>
    </ligand>
</feature>